<accession>A0ABZ1BRN5</accession>
<feature type="transmembrane region" description="Helical" evidence="5">
    <location>
        <begin position="21"/>
        <end position="40"/>
    </location>
</feature>
<sequence length="364" mass="39140">MRGFLAVAAMSFRIWWRDRGSVFWGVVFPLLLMGLIGSVFGRADSLQLTVTVEGPAPDGPPGPAAGVARGLQEAMRTIPPVRLVDEPLDRALEQLRRGNRTLVIEVLPEAPPGQVARVVAYIDRSRLQTGEAALAVLRDVLARIERSMTGVPELLALETRAVSGEAFSMFDFLLPGVMAMSIMQTGLMGVTWTIAEYRDQRILKRVLATPFHPMAFLLGLLVRFTLVTLLQAVIILAVGVLVFKAKVVGSLATLVGLSALGAGVFLTMGFSISTLAPSAESASMIGSVINFPMMFLSGTFWPKEIIPDAMQPVVRALPLTPLVDSMRAVAVEGAGLGPYAGGLLYLTAWGLVALAVAAWRFRWE</sequence>
<organism evidence="7 8">
    <name type="scientific">Geochorda subterranea</name>
    <dbReference type="NCBI Taxonomy" id="3109564"/>
    <lineage>
        <taxon>Bacteria</taxon>
        <taxon>Bacillati</taxon>
        <taxon>Bacillota</taxon>
        <taxon>Limnochordia</taxon>
        <taxon>Limnochordales</taxon>
        <taxon>Geochordaceae</taxon>
        <taxon>Geochorda</taxon>
    </lineage>
</organism>
<evidence type="ECO:0000256" key="3">
    <source>
        <dbReference type="ARBA" id="ARBA00022989"/>
    </source>
</evidence>
<name>A0ABZ1BRN5_9FIRM</name>
<dbReference type="RefSeq" id="WP_324669878.1">
    <property type="nucleotide sequence ID" value="NZ_CP141614.1"/>
</dbReference>
<comment type="subcellular location">
    <subcellularLocation>
        <location evidence="1">Membrane</location>
        <topology evidence="1">Multi-pass membrane protein</topology>
    </subcellularLocation>
</comment>
<proteinExistence type="predicted"/>
<dbReference type="PANTHER" id="PTHR43027">
    <property type="entry name" value="DOXORUBICIN RESISTANCE ABC TRANSPORTER PERMEASE PROTEIN DRRC-RELATED"/>
    <property type="match status" value="1"/>
</dbReference>
<dbReference type="Proteomes" id="UP001333102">
    <property type="component" value="Chromosome"/>
</dbReference>
<evidence type="ECO:0000313" key="8">
    <source>
        <dbReference type="Proteomes" id="UP001333102"/>
    </source>
</evidence>
<feature type="transmembrane region" description="Helical" evidence="5">
    <location>
        <begin position="282"/>
        <end position="301"/>
    </location>
</feature>
<gene>
    <name evidence="7" type="ORF">VLY81_04745</name>
</gene>
<evidence type="ECO:0000256" key="4">
    <source>
        <dbReference type="ARBA" id="ARBA00023136"/>
    </source>
</evidence>
<feature type="transmembrane region" description="Helical" evidence="5">
    <location>
        <begin position="216"/>
        <end position="243"/>
    </location>
</feature>
<protein>
    <submittedName>
        <fullName evidence="7">ABC transporter permease</fullName>
    </submittedName>
</protein>
<feature type="transmembrane region" description="Helical" evidence="5">
    <location>
        <begin position="172"/>
        <end position="195"/>
    </location>
</feature>
<evidence type="ECO:0000256" key="1">
    <source>
        <dbReference type="ARBA" id="ARBA00004141"/>
    </source>
</evidence>
<keyword evidence="8" id="KW-1185">Reference proteome</keyword>
<keyword evidence="3 5" id="KW-1133">Transmembrane helix</keyword>
<dbReference type="PANTHER" id="PTHR43027:SF2">
    <property type="entry name" value="TRANSPORT PERMEASE PROTEIN"/>
    <property type="match status" value="1"/>
</dbReference>
<keyword evidence="4 5" id="KW-0472">Membrane</keyword>
<evidence type="ECO:0000313" key="7">
    <source>
        <dbReference type="EMBL" id="WRP15475.1"/>
    </source>
</evidence>
<dbReference type="Pfam" id="PF12698">
    <property type="entry name" value="ABC2_membrane_3"/>
    <property type="match status" value="1"/>
</dbReference>
<dbReference type="InterPro" id="IPR047817">
    <property type="entry name" value="ABC2_TM_bact-type"/>
</dbReference>
<reference evidence="8" key="1">
    <citation type="submission" date="2023-12" db="EMBL/GenBank/DDBJ databases">
        <title>Novel isolates from deep terrestrial aquifers shed light on the physiology and ecology of the class Limnochordia.</title>
        <authorList>
            <person name="Karnachuk O.V."/>
            <person name="Lukina A.P."/>
            <person name="Avakyan M.R."/>
            <person name="Kadnikov V."/>
            <person name="Begmatov S."/>
            <person name="Beletsky A.V."/>
            <person name="Mardanov A.V."/>
            <person name="Ravin N.V."/>
        </authorList>
    </citation>
    <scope>NUCLEOTIDE SEQUENCE [LARGE SCALE GENOMIC DNA]</scope>
    <source>
        <strain evidence="8">LN</strain>
    </source>
</reference>
<dbReference type="InterPro" id="IPR052902">
    <property type="entry name" value="ABC-2_transporter"/>
</dbReference>
<feature type="domain" description="ABC transmembrane type-2" evidence="6">
    <location>
        <begin position="138"/>
        <end position="364"/>
    </location>
</feature>
<feature type="transmembrane region" description="Helical" evidence="5">
    <location>
        <begin position="249"/>
        <end position="270"/>
    </location>
</feature>
<keyword evidence="2 5" id="KW-0812">Transmembrane</keyword>
<evidence type="ECO:0000256" key="2">
    <source>
        <dbReference type="ARBA" id="ARBA00022692"/>
    </source>
</evidence>
<dbReference type="PROSITE" id="PS51012">
    <property type="entry name" value="ABC_TM2"/>
    <property type="match status" value="1"/>
</dbReference>
<evidence type="ECO:0000259" key="6">
    <source>
        <dbReference type="PROSITE" id="PS51012"/>
    </source>
</evidence>
<feature type="transmembrane region" description="Helical" evidence="5">
    <location>
        <begin position="342"/>
        <end position="361"/>
    </location>
</feature>
<dbReference type="EMBL" id="CP141614">
    <property type="protein sequence ID" value="WRP15475.1"/>
    <property type="molecule type" value="Genomic_DNA"/>
</dbReference>
<dbReference type="InterPro" id="IPR013525">
    <property type="entry name" value="ABC2_TM"/>
</dbReference>
<evidence type="ECO:0000256" key="5">
    <source>
        <dbReference type="SAM" id="Phobius"/>
    </source>
</evidence>